<dbReference type="Gene3D" id="1.25.40.10">
    <property type="entry name" value="Tetratricopeptide repeat domain"/>
    <property type="match status" value="11"/>
</dbReference>
<feature type="repeat" description="PPR" evidence="2">
    <location>
        <begin position="464"/>
        <end position="498"/>
    </location>
</feature>
<sequence>MVPRRYAHTQNDRGRGGRPEYKRGARLKTSIESEDNHKLKRNNKNGGKVDVSTKAVADVDLRQSGQMEEVRRGVGHLGQGGMNDSIEFRGAEDGVFNDTLSARTQVTDISTSPVRSRIQAAADLGNMLLRYIKKTTKPAGPEDAKPETLAIEKPYEVGQIGHDLGRSKEQVNPGVVTLQSVSFFKLKGWQHNSLYRDHAASVEKVTLKIPSGEHTEKTLPLRLVESERLYSKRSGKDFHSHTDEPLHSQPSTRLLKLVSDGNKKGNLNAAVMYTEQILSEGSLLKEAFVDDVIDVCIRARKPILCARVLEEMRASGEPVFIRHLLSTASIFGNEGDISGVRNFIASSRQAYPKYFKHKDKSAKDIYHYLADLHAAEGNLTAARTLLEGMGSPSTTTYNTLMKAYLVAGQPRRALRVLQTMRNTGVVQDIQAYNTGIQACVAMADAPTACSLFDELKASEGLEPDAVTYNGVLKALQSSKDSAQSEGILREMKERGIKVDSLHLQGTHTRLNSRETVVPGEASQVVSKETALYNGSENANQTDSSFTPQIADGELIDVQSLQHKPQDVQLNPLRKSMLEEFKLRSGADAALNAERLQNMSTLLENGTVDDAIKHFAEARETDMFAAVLQLAAISERRVSAQDYLTAAQACEKADNLASLEELMAQMRTKHKDLFNDYRGGDALHCLIAMYTKQGRVAEARQTFNSIVQPRLHSYSVLMKAYIMEKQPAEVSNLLSEMMFKGVAVDESTYNSCLGTCASVREGESALMLLGHMQEVGMIEPTSATYDAVMSALIRDKDGKNTILVAQAMRRRGYTLQTDAKHRFVVACVRQKRFAEAAKCAEELLNERVLLPSLDVLSALRVFETTRKPQLGLKVLIQAEKIDMLVVKAHYAYLVESYASRSDFHSMRILARYISGTPGGFKPSSTYMTNMITSHLDKADISEVKKLLKEISGPLTIPYSRFMQAYTDANQPENVLELMQAMHSNGVERDFFPYTLAFSACAKTNNGDLAYALFLELNAQDVIAPTQKMYAEAVMALEGSNDGERADHVVDEIAKMINTRGYHDIVAVRNLLNSTSRHSTALYNKFMHAYARADTPDNVMRILEIMSQNRVARDLQSYQLVLSACRELKYGNVAHSIFRDLQRTGLTITERMYADAVMALNSSRSDRAIIVYSEMLKRDFRLPKKEHQLLNNTSLRPRNDSLKVFTSMKILLHHGVLLKEVHAEEATKVFISHGRPDLCERIVHEARVESNLTVPMIVYNNTASALAKVGDVHTLRTVVAHLLKEYPVHQAGSTATDAVKVLLEMYAQRGELKDAWGLIASSSIPQTVMYNVLIETHTTAAHPERVLDVLREMKEKRAPADVTTYTKSMHAWSMIDDSLTAEAMINEITALASVNDIKPNLKTHNKILEASAKVGDPKQFVKVLHQTHSGMTDKSAKEVLQDLISTKIKRGELRDAWKLAANSGASPKTVYNALLKNYISSAQPERVVDVLREMKRERMSPDVLTYKTSMRAWSMLGDLPTAEGLLDEVMALASVSAIKPNAATRDQILEVLANKGDSKRFVKGLLQILVNKKHATNRYRTKRRDVVELHGAGASAQGMHSAQTTEEYNAALSQAIHDGQATEANRLLMSLQRSKLVPNIRTYQLVLTWNEGADWLMSRIHMPEGVEAFAQILEACQHAGLEKTMFTTESRTQIELYTQMLQDKYGGMVADGNEMYTSDQYADAMAVYMHNNSWELALDMWDRLCESGVRKEPRVYQLATRACGRGKLGAEALRLYADMQNEDFMQIHGTGEYHLLTANNVINACAKAGMHTSALDVFRKMESRGVTPNYLSYRFAMSAFKNSGQWEQAFALFNELKETQKVKGGLEFGEIIDVLVSAGQYEKALDIYKKMHRHKVIPDGYTKTLIMNAYGANGQWQEALREFEGKKDIDGKDVVNTSLVDRYQSVRSSDSRTDATHLYNSMLGAFARSGRWREAVLMFGVMDQEHVHLNTATYAHVIRAFCEAGQWVEAEQVLKTLAPTQLDINHKHDYYVDAGAKELVSILQDLLKGGRWDGCGSPHLYDYLTGEIFWRRDDYIELLHAYRKAGRWRQCATHVRDMPTAGFVPCAVSYNMAIAACKEAGAKALDTAFDLFHDLQNLKPTYGVQPSIVTYNTMIAACAGAGEYARAESVFNDMNGMQRTDSTYSSIITACRKAGMPEKVQHYLHMLEHDDTYLKPQDSRAAYTSAIAAYAHSGLRAEALAVFDRMTTRGVPKDTLTYTNLLKACVESEDMDTVEKILSEMREGLVSMNKDTYFYTLTGYGRTGQVDSMVSTLRLMLSSHTHGQSHAQGSKNYSTIRARKREEGAIMERAFYNALSYMPVGTSEDIALGLRDYLRLIPFLRTTRIYSMMMVHLSTPTNWKHALQMFDNMEENGVERSAVSFIMATCACLEGGELPQAQQFLHFALTRQHKSKEAMDFEYVNWRRLLGTMHKHGVEGMQSQLELIYERIMEKSVEIGATWRAIDTTKELDLHNHSRALAKVAVRRLLNRMVDTLGTTEGRALRNNFRGFNVGIGSRSGEQGPVLNKCVTDLLEQELQPPIRTRNNRAYLIEMNQDDLDKWLLETHIAAQADKESRENQK</sequence>
<feature type="repeat" description="PPR" evidence="2">
    <location>
        <begin position="2252"/>
        <end position="2286"/>
    </location>
</feature>
<accession>A0A0L0G442</accession>
<dbReference type="PROSITE" id="PS51375">
    <property type="entry name" value="PPR"/>
    <property type="match status" value="10"/>
</dbReference>
<dbReference type="PANTHER" id="PTHR46128:SF329">
    <property type="entry name" value="MITOCHONDRIAL GROUP I INTRON SPLICING FACTOR DMR1"/>
    <property type="match status" value="1"/>
</dbReference>
<organism evidence="4 5">
    <name type="scientific">Sphaeroforma arctica JP610</name>
    <dbReference type="NCBI Taxonomy" id="667725"/>
    <lineage>
        <taxon>Eukaryota</taxon>
        <taxon>Ichthyosporea</taxon>
        <taxon>Ichthyophonida</taxon>
        <taxon>Sphaeroforma</taxon>
    </lineage>
</organism>
<feature type="repeat" description="PPR" evidence="2">
    <location>
        <begin position="2145"/>
        <end position="2175"/>
    </location>
</feature>
<dbReference type="OrthoDB" id="185373at2759"/>
<dbReference type="EMBL" id="KQ241873">
    <property type="protein sequence ID" value="KNC83003.1"/>
    <property type="molecule type" value="Genomic_DNA"/>
</dbReference>
<feature type="region of interest" description="Disordered" evidence="3">
    <location>
        <begin position="1"/>
        <end position="24"/>
    </location>
</feature>
<dbReference type="InterPro" id="IPR050872">
    <property type="entry name" value="PPR_P_subfamily"/>
</dbReference>
<dbReference type="PANTHER" id="PTHR46128">
    <property type="entry name" value="MITOCHONDRIAL GROUP I INTRON SPLICING FACTOR CCM1"/>
    <property type="match status" value="1"/>
</dbReference>
<feature type="repeat" description="PPR" evidence="2">
    <location>
        <begin position="1465"/>
        <end position="1499"/>
    </location>
</feature>
<dbReference type="NCBIfam" id="TIGR00756">
    <property type="entry name" value="PPR"/>
    <property type="match status" value="6"/>
</dbReference>
<dbReference type="STRING" id="667725.A0A0L0G442"/>
<dbReference type="Proteomes" id="UP000054560">
    <property type="component" value="Unassembled WGS sequence"/>
</dbReference>
<dbReference type="Pfam" id="PF13041">
    <property type="entry name" value="PPR_2"/>
    <property type="match status" value="3"/>
</dbReference>
<dbReference type="InterPro" id="IPR002885">
    <property type="entry name" value="PPR_rpt"/>
</dbReference>
<dbReference type="SUPFAM" id="SSF48452">
    <property type="entry name" value="TPR-like"/>
    <property type="match status" value="1"/>
</dbReference>
<evidence type="ECO:0000256" key="1">
    <source>
        <dbReference type="ARBA" id="ARBA00007626"/>
    </source>
</evidence>
<feature type="repeat" description="PPR" evidence="2">
    <location>
        <begin position="1862"/>
        <end position="1896"/>
    </location>
</feature>
<evidence type="ECO:0000256" key="3">
    <source>
        <dbReference type="SAM" id="MobiDB-lite"/>
    </source>
</evidence>
<feature type="repeat" description="PPR" evidence="2">
    <location>
        <begin position="2217"/>
        <end position="2251"/>
    </location>
</feature>
<evidence type="ECO:0000256" key="2">
    <source>
        <dbReference type="PROSITE-ProRule" id="PRU00708"/>
    </source>
</evidence>
<dbReference type="eggNOG" id="KOG4197">
    <property type="taxonomic scope" value="Eukaryota"/>
</dbReference>
<feature type="repeat" description="PPR" evidence="2">
    <location>
        <begin position="1988"/>
        <end position="2022"/>
    </location>
</feature>
<feature type="repeat" description="PPR" evidence="2">
    <location>
        <begin position="1953"/>
        <end position="1987"/>
    </location>
</feature>
<dbReference type="GeneID" id="25905230"/>
<keyword evidence="5" id="KW-1185">Reference proteome</keyword>
<evidence type="ECO:0000313" key="5">
    <source>
        <dbReference type="Proteomes" id="UP000054560"/>
    </source>
</evidence>
<reference evidence="4 5" key="1">
    <citation type="submission" date="2011-02" db="EMBL/GenBank/DDBJ databases">
        <title>The Genome Sequence of Sphaeroforma arctica JP610.</title>
        <authorList>
            <consortium name="The Broad Institute Genome Sequencing Platform"/>
            <person name="Russ C."/>
            <person name="Cuomo C."/>
            <person name="Young S.K."/>
            <person name="Zeng Q."/>
            <person name="Gargeya S."/>
            <person name="Alvarado L."/>
            <person name="Berlin A."/>
            <person name="Chapman S.B."/>
            <person name="Chen Z."/>
            <person name="Freedman E."/>
            <person name="Gellesch M."/>
            <person name="Goldberg J."/>
            <person name="Griggs A."/>
            <person name="Gujja S."/>
            <person name="Heilman E."/>
            <person name="Heiman D."/>
            <person name="Howarth C."/>
            <person name="Mehta T."/>
            <person name="Neiman D."/>
            <person name="Pearson M."/>
            <person name="Roberts A."/>
            <person name="Saif S."/>
            <person name="Shea T."/>
            <person name="Shenoy N."/>
            <person name="Sisk P."/>
            <person name="Stolte C."/>
            <person name="Sykes S."/>
            <person name="White J."/>
            <person name="Yandava C."/>
            <person name="Burger G."/>
            <person name="Gray M.W."/>
            <person name="Holland P.W.H."/>
            <person name="King N."/>
            <person name="Lang F.B.F."/>
            <person name="Roger A.J."/>
            <person name="Ruiz-Trillo I."/>
            <person name="Haas B."/>
            <person name="Nusbaum C."/>
            <person name="Birren B."/>
        </authorList>
    </citation>
    <scope>NUCLEOTIDE SEQUENCE [LARGE SCALE GENOMIC DNA]</scope>
    <source>
        <strain evidence="4 5">JP610</strain>
    </source>
</reference>
<dbReference type="Pfam" id="PF13812">
    <property type="entry name" value="PPR_3"/>
    <property type="match status" value="4"/>
</dbReference>
<feature type="repeat" description="PPR" evidence="2">
    <location>
        <begin position="393"/>
        <end position="427"/>
    </location>
</feature>
<feature type="repeat" description="PPR" evidence="2">
    <location>
        <begin position="1792"/>
        <end position="1826"/>
    </location>
</feature>
<gene>
    <name evidence="4" type="ORF">SARC_04726</name>
</gene>
<feature type="compositionally biased region" description="Basic and acidic residues" evidence="3">
    <location>
        <begin position="10"/>
        <end position="24"/>
    </location>
</feature>
<protein>
    <recommendedName>
        <fullName evidence="6">Pentacotripeptide-repeat region of PRORP domain-containing protein</fullName>
    </recommendedName>
</protein>
<name>A0A0L0G442_9EUKA</name>
<evidence type="ECO:0000313" key="4">
    <source>
        <dbReference type="EMBL" id="KNC83003.1"/>
    </source>
</evidence>
<dbReference type="InterPro" id="IPR011990">
    <property type="entry name" value="TPR-like_helical_dom_sf"/>
</dbReference>
<comment type="similarity">
    <text evidence="1">Belongs to the PPR family. P subfamily.</text>
</comment>
<proteinExistence type="inferred from homology"/>
<dbReference type="Pfam" id="PF01535">
    <property type="entry name" value="PPR"/>
    <property type="match status" value="3"/>
</dbReference>
<evidence type="ECO:0008006" key="6">
    <source>
        <dbReference type="Google" id="ProtNLM"/>
    </source>
</evidence>
<dbReference type="RefSeq" id="XP_014156905.1">
    <property type="nucleotide sequence ID" value="XM_014301430.1"/>
</dbReference>